<dbReference type="GO" id="GO:0005829">
    <property type="term" value="C:cytosol"/>
    <property type="evidence" value="ECO:0007669"/>
    <property type="project" value="TreeGrafter"/>
</dbReference>
<protein>
    <recommendedName>
        <fullName evidence="3">Arsenite methyltransferase</fullName>
        <ecNumber evidence="2">2.1.1.137</ecNumber>
    </recommendedName>
</protein>
<dbReference type="InterPro" id="IPR025714">
    <property type="entry name" value="Methyltranfer_dom"/>
</dbReference>
<evidence type="ECO:0000259" key="7">
    <source>
        <dbReference type="Pfam" id="PF13847"/>
    </source>
</evidence>
<proteinExistence type="inferred from homology"/>
<reference evidence="8" key="3">
    <citation type="submission" date="2025-09" db="UniProtKB">
        <authorList>
            <consortium name="Ensembl"/>
        </authorList>
    </citation>
    <scope>IDENTIFICATION</scope>
</reference>
<evidence type="ECO:0000256" key="5">
    <source>
        <dbReference type="ARBA" id="ARBA00047943"/>
    </source>
</evidence>
<evidence type="ECO:0000256" key="6">
    <source>
        <dbReference type="ARBA" id="ARBA00048428"/>
    </source>
</evidence>
<evidence type="ECO:0000256" key="1">
    <source>
        <dbReference type="ARBA" id="ARBA00034487"/>
    </source>
</evidence>
<dbReference type="SUPFAM" id="SSF53335">
    <property type="entry name" value="S-adenosyl-L-methionine-dependent methyltransferases"/>
    <property type="match status" value="1"/>
</dbReference>
<dbReference type="InterPro" id="IPR029063">
    <property type="entry name" value="SAM-dependent_MTases_sf"/>
</dbReference>
<organism evidence="8 9">
    <name type="scientific">Gasterosteus aculeatus aculeatus</name>
    <name type="common">three-spined stickleback</name>
    <dbReference type="NCBI Taxonomy" id="481459"/>
    <lineage>
        <taxon>Eukaryota</taxon>
        <taxon>Metazoa</taxon>
        <taxon>Chordata</taxon>
        <taxon>Craniata</taxon>
        <taxon>Vertebrata</taxon>
        <taxon>Euteleostomi</taxon>
        <taxon>Actinopterygii</taxon>
        <taxon>Neopterygii</taxon>
        <taxon>Teleostei</taxon>
        <taxon>Neoteleostei</taxon>
        <taxon>Acanthomorphata</taxon>
        <taxon>Eupercaria</taxon>
        <taxon>Perciformes</taxon>
        <taxon>Cottioidei</taxon>
        <taxon>Gasterosteales</taxon>
        <taxon>Gasterosteidae</taxon>
        <taxon>Gasterosteus</taxon>
    </lineage>
</organism>
<dbReference type="PANTHER" id="PTHR43675">
    <property type="entry name" value="ARSENITE METHYLTRANSFERASE"/>
    <property type="match status" value="1"/>
</dbReference>
<dbReference type="InterPro" id="IPR026669">
    <property type="entry name" value="Arsenite_MeTrfase-like"/>
</dbReference>
<dbReference type="GeneTree" id="ENSGT00390000001742"/>
<evidence type="ECO:0000256" key="2">
    <source>
        <dbReference type="ARBA" id="ARBA00034521"/>
    </source>
</evidence>
<comment type="catalytic activity">
    <reaction evidence="6">
        <text>arsenic triglutathione + 3 [thioredoxin]-dithiol + 3 S-adenosyl-L-methionine = trimethylarsine + 3 [thioredoxin]-disulfide + 3 glutathione + 3 S-adenosyl-L-homocysteine + 3 H(+)</text>
        <dbReference type="Rhea" id="RHEA:69432"/>
        <dbReference type="Rhea" id="RHEA-COMP:10698"/>
        <dbReference type="Rhea" id="RHEA-COMP:10700"/>
        <dbReference type="ChEBI" id="CHEBI:15378"/>
        <dbReference type="ChEBI" id="CHEBI:27130"/>
        <dbReference type="ChEBI" id="CHEBI:29950"/>
        <dbReference type="ChEBI" id="CHEBI:50058"/>
        <dbReference type="ChEBI" id="CHEBI:57856"/>
        <dbReference type="ChEBI" id="CHEBI:57925"/>
        <dbReference type="ChEBI" id="CHEBI:59789"/>
        <dbReference type="ChEBI" id="CHEBI:183640"/>
        <dbReference type="EC" id="2.1.1.137"/>
    </reaction>
</comment>
<name>A0AAQ4R495_GASAC</name>
<dbReference type="GO" id="GO:0018872">
    <property type="term" value="P:arsonoacetate metabolic process"/>
    <property type="evidence" value="ECO:0007669"/>
    <property type="project" value="TreeGrafter"/>
</dbReference>
<dbReference type="CDD" id="cd02440">
    <property type="entry name" value="AdoMet_MTases"/>
    <property type="match status" value="1"/>
</dbReference>
<keyword evidence="9" id="KW-1185">Reference proteome</keyword>
<comment type="similarity">
    <text evidence="1">Belongs to the methyltransferase superfamily. Arsenite methyltransferase family.</text>
</comment>
<dbReference type="GO" id="GO:0030791">
    <property type="term" value="F:arsenite methyltransferase activity"/>
    <property type="evidence" value="ECO:0007669"/>
    <property type="project" value="UniProtKB-EC"/>
</dbReference>
<comment type="catalytic activity">
    <reaction evidence="4">
        <text>arsenic triglutathione + [thioredoxin]-dithiol + S-adenosyl-L-methionine + 2 H2O = methylarsonous acid + [thioredoxin]-disulfide + 3 glutathione + S-adenosyl-L-homocysteine + H(+)</text>
        <dbReference type="Rhea" id="RHEA:69460"/>
        <dbReference type="Rhea" id="RHEA-COMP:10698"/>
        <dbReference type="Rhea" id="RHEA-COMP:10700"/>
        <dbReference type="ChEBI" id="CHEBI:15377"/>
        <dbReference type="ChEBI" id="CHEBI:15378"/>
        <dbReference type="ChEBI" id="CHEBI:17826"/>
        <dbReference type="ChEBI" id="CHEBI:29950"/>
        <dbReference type="ChEBI" id="CHEBI:50058"/>
        <dbReference type="ChEBI" id="CHEBI:57856"/>
        <dbReference type="ChEBI" id="CHEBI:57925"/>
        <dbReference type="ChEBI" id="CHEBI:59789"/>
        <dbReference type="ChEBI" id="CHEBI:183640"/>
        <dbReference type="EC" id="2.1.1.137"/>
    </reaction>
</comment>
<reference evidence="8" key="2">
    <citation type="submission" date="2025-08" db="UniProtKB">
        <authorList>
            <consortium name="Ensembl"/>
        </authorList>
    </citation>
    <scope>IDENTIFICATION</scope>
</reference>
<dbReference type="PANTHER" id="PTHR43675:SF7">
    <property type="entry name" value="ARSENITE METHYLTRANSFERASE"/>
    <property type="match status" value="1"/>
</dbReference>
<dbReference type="AlphaFoldDB" id="A0AAQ4R495"/>
<dbReference type="Ensembl" id="ENSGACT00000078564.1">
    <property type="protein sequence ID" value="ENSGACP00000058395.1"/>
    <property type="gene ID" value="ENSGACG00000008485.2"/>
</dbReference>
<evidence type="ECO:0000313" key="8">
    <source>
        <dbReference type="Ensembl" id="ENSGACP00000058395.1"/>
    </source>
</evidence>
<sequence>MLSDVMASCDDVRENVKKYYGSRLESSGDLQTSAASCSLPCRPPPRSVMDALSLVHPEVTKKFFGCGLSFPAKLEGCRVLDLGSGSGRDCYAFSKLVGPDGHVTGVDMTEELITASRQYIEYHQKKFDYEKPNIEFVQGYMEKLGDAGIRSDSVDVVLSNCVICLCPDKRAVLQQAYNVLKEGGELYFSDMYASKVVPDHMRDDPVLWGKTTNLKVIVKELIRCTADRPYPSVCLFDFSRPGEGMGGSLFWKDLISLAHSVGFGTPHLVSASHIEIYNSELKEKAGDVSFASGTYRLFKLPKSPAVSEATVTYKGTVGDFPDQLDFDSSHCFKKDVAVAVNGEMAAILQRSRFSPDFKIQVSDQQSDSEATTQYCHLNPFLLADKLGSSVKQCSKTSK</sequence>
<dbReference type="Gene3D" id="3.40.5.100">
    <property type="match status" value="1"/>
</dbReference>
<dbReference type="EC" id="2.1.1.137" evidence="2"/>
<evidence type="ECO:0000256" key="3">
    <source>
        <dbReference type="ARBA" id="ARBA00034545"/>
    </source>
</evidence>
<feature type="domain" description="Methyltransferase" evidence="7">
    <location>
        <begin position="75"/>
        <end position="211"/>
    </location>
</feature>
<evidence type="ECO:0000313" key="9">
    <source>
        <dbReference type="Proteomes" id="UP000007635"/>
    </source>
</evidence>
<evidence type="ECO:0000256" key="4">
    <source>
        <dbReference type="ARBA" id="ARBA00047941"/>
    </source>
</evidence>
<dbReference type="GO" id="GO:0009404">
    <property type="term" value="P:toxin metabolic process"/>
    <property type="evidence" value="ECO:0007669"/>
    <property type="project" value="TreeGrafter"/>
</dbReference>
<dbReference type="Gene3D" id="3.40.50.150">
    <property type="entry name" value="Vaccinia Virus protein VP39"/>
    <property type="match status" value="2"/>
</dbReference>
<reference evidence="8 9" key="1">
    <citation type="journal article" date="2021" name="G3 (Bethesda)">
        <title>Improved contiguity of the threespine stickleback genome using long-read sequencing.</title>
        <authorList>
            <person name="Nath S."/>
            <person name="Shaw D.E."/>
            <person name="White M.A."/>
        </authorList>
    </citation>
    <scope>NUCLEOTIDE SEQUENCE [LARGE SCALE GENOMIC DNA]</scope>
    <source>
        <strain evidence="8 9">Lake Benthic</strain>
    </source>
</reference>
<dbReference type="Proteomes" id="UP000007635">
    <property type="component" value="Chromosome I"/>
</dbReference>
<accession>A0AAQ4R495</accession>
<dbReference type="Pfam" id="PF13847">
    <property type="entry name" value="Methyltransf_31"/>
    <property type="match status" value="1"/>
</dbReference>
<comment type="catalytic activity">
    <reaction evidence="5">
        <text>arsenic triglutathione + 2 [thioredoxin]-dithiol + 2 S-adenosyl-L-methionine + H2O = dimethylarsinous acid + 2 [thioredoxin]-disulfide + 3 glutathione + 2 S-adenosyl-L-homocysteine + 2 H(+)</text>
        <dbReference type="Rhea" id="RHEA:69464"/>
        <dbReference type="Rhea" id="RHEA-COMP:10698"/>
        <dbReference type="Rhea" id="RHEA-COMP:10700"/>
        <dbReference type="ChEBI" id="CHEBI:15377"/>
        <dbReference type="ChEBI" id="CHEBI:15378"/>
        <dbReference type="ChEBI" id="CHEBI:23808"/>
        <dbReference type="ChEBI" id="CHEBI:29950"/>
        <dbReference type="ChEBI" id="CHEBI:50058"/>
        <dbReference type="ChEBI" id="CHEBI:57856"/>
        <dbReference type="ChEBI" id="CHEBI:57925"/>
        <dbReference type="ChEBI" id="CHEBI:59789"/>
        <dbReference type="ChEBI" id="CHEBI:183640"/>
        <dbReference type="EC" id="2.1.1.137"/>
    </reaction>
</comment>